<dbReference type="AlphaFoldDB" id="A0A4Y9XMG4"/>
<feature type="region of interest" description="Disordered" evidence="1">
    <location>
        <begin position="1"/>
        <end position="39"/>
    </location>
</feature>
<evidence type="ECO:0000313" key="2">
    <source>
        <dbReference type="EMBL" id="TFY51484.1"/>
    </source>
</evidence>
<dbReference type="EMBL" id="SEOQ01001506">
    <property type="protein sequence ID" value="TFY51484.1"/>
    <property type="molecule type" value="Genomic_DNA"/>
</dbReference>
<keyword evidence="3" id="KW-1185">Reference proteome</keyword>
<protein>
    <submittedName>
        <fullName evidence="2">Uncharacterized protein</fullName>
    </submittedName>
</protein>
<accession>A0A4Y9XMG4</accession>
<sequence>MPTPAAHHRPAIRHVSSHYAPSGSPSQTTARFPDEPASAWIQPASPNIVQARAPNVNNPSVNCHPGISRLQAHAASAGRLQRHAV</sequence>
<evidence type="ECO:0000256" key="1">
    <source>
        <dbReference type="SAM" id="MobiDB-lite"/>
    </source>
</evidence>
<organism evidence="2 3">
    <name type="scientific">Dentipellis fragilis</name>
    <dbReference type="NCBI Taxonomy" id="205917"/>
    <lineage>
        <taxon>Eukaryota</taxon>
        <taxon>Fungi</taxon>
        <taxon>Dikarya</taxon>
        <taxon>Basidiomycota</taxon>
        <taxon>Agaricomycotina</taxon>
        <taxon>Agaricomycetes</taxon>
        <taxon>Russulales</taxon>
        <taxon>Hericiaceae</taxon>
        <taxon>Dentipellis</taxon>
    </lineage>
</organism>
<name>A0A4Y9XMG4_9AGAM</name>
<dbReference type="Proteomes" id="UP000298327">
    <property type="component" value="Unassembled WGS sequence"/>
</dbReference>
<feature type="compositionally biased region" description="Basic residues" evidence="1">
    <location>
        <begin position="1"/>
        <end position="16"/>
    </location>
</feature>
<reference evidence="2 3" key="1">
    <citation type="submission" date="2019-02" db="EMBL/GenBank/DDBJ databases">
        <title>Genome sequencing of the rare red list fungi Dentipellis fragilis.</title>
        <authorList>
            <person name="Buettner E."/>
            <person name="Kellner H."/>
        </authorList>
    </citation>
    <scope>NUCLEOTIDE SEQUENCE [LARGE SCALE GENOMIC DNA]</scope>
    <source>
        <strain evidence="2 3">DSM 105465</strain>
    </source>
</reference>
<comment type="caution">
    <text evidence="2">The sequence shown here is derived from an EMBL/GenBank/DDBJ whole genome shotgun (WGS) entry which is preliminary data.</text>
</comment>
<evidence type="ECO:0000313" key="3">
    <source>
        <dbReference type="Proteomes" id="UP000298327"/>
    </source>
</evidence>
<proteinExistence type="predicted"/>
<gene>
    <name evidence="2" type="ORF">EVG20_g10982</name>
</gene>